<dbReference type="InParanoid" id="A0A0C2WVQ1"/>
<keyword evidence="2" id="KW-1185">Reference proteome</keyword>
<proteinExistence type="predicted"/>
<evidence type="ECO:0000313" key="1">
    <source>
        <dbReference type="EMBL" id="KIL60413.1"/>
    </source>
</evidence>
<dbReference type="EMBL" id="KN818299">
    <property type="protein sequence ID" value="KIL60413.1"/>
    <property type="molecule type" value="Genomic_DNA"/>
</dbReference>
<evidence type="ECO:0000313" key="2">
    <source>
        <dbReference type="Proteomes" id="UP000054549"/>
    </source>
</evidence>
<dbReference type="AlphaFoldDB" id="A0A0C2WVQ1"/>
<reference evidence="1 2" key="1">
    <citation type="submission" date="2014-04" db="EMBL/GenBank/DDBJ databases">
        <title>Evolutionary Origins and Diversification of the Mycorrhizal Mutualists.</title>
        <authorList>
            <consortium name="DOE Joint Genome Institute"/>
            <consortium name="Mycorrhizal Genomics Consortium"/>
            <person name="Kohler A."/>
            <person name="Kuo A."/>
            <person name="Nagy L.G."/>
            <person name="Floudas D."/>
            <person name="Copeland A."/>
            <person name="Barry K.W."/>
            <person name="Cichocki N."/>
            <person name="Veneault-Fourrey C."/>
            <person name="LaButti K."/>
            <person name="Lindquist E.A."/>
            <person name="Lipzen A."/>
            <person name="Lundell T."/>
            <person name="Morin E."/>
            <person name="Murat C."/>
            <person name="Riley R."/>
            <person name="Ohm R."/>
            <person name="Sun H."/>
            <person name="Tunlid A."/>
            <person name="Henrissat B."/>
            <person name="Grigoriev I.V."/>
            <person name="Hibbett D.S."/>
            <person name="Martin F."/>
        </authorList>
    </citation>
    <scope>NUCLEOTIDE SEQUENCE [LARGE SCALE GENOMIC DNA]</scope>
    <source>
        <strain evidence="1 2">Koide BX008</strain>
    </source>
</reference>
<protein>
    <submittedName>
        <fullName evidence="1">Uncharacterized protein</fullName>
    </submittedName>
</protein>
<organism evidence="1 2">
    <name type="scientific">Amanita muscaria (strain Koide BX008)</name>
    <dbReference type="NCBI Taxonomy" id="946122"/>
    <lineage>
        <taxon>Eukaryota</taxon>
        <taxon>Fungi</taxon>
        <taxon>Dikarya</taxon>
        <taxon>Basidiomycota</taxon>
        <taxon>Agaricomycotina</taxon>
        <taxon>Agaricomycetes</taxon>
        <taxon>Agaricomycetidae</taxon>
        <taxon>Agaricales</taxon>
        <taxon>Pluteineae</taxon>
        <taxon>Amanitaceae</taxon>
        <taxon>Amanita</taxon>
    </lineage>
</organism>
<dbReference type="Proteomes" id="UP000054549">
    <property type="component" value="Unassembled WGS sequence"/>
</dbReference>
<accession>A0A0C2WVQ1</accession>
<name>A0A0C2WVQ1_AMAMK</name>
<sequence>MNDQRRWSCHSQVFIINDPHFVNPYWIGSSTSFPAFMAQVLNEAIQFEKTQKQQRLSEPIHVSVSNGNAMDVDDSMNVECIR</sequence>
<dbReference type="HOGENOM" id="CLU_2557828_0_0_1"/>
<gene>
    <name evidence="1" type="ORF">M378DRAFT_168151</name>
</gene>